<comment type="caution">
    <text evidence="1">The sequence shown here is derived from an EMBL/GenBank/DDBJ whole genome shotgun (WGS) entry which is preliminary data.</text>
</comment>
<evidence type="ECO:0000313" key="1">
    <source>
        <dbReference type="EMBL" id="GJE95544.1"/>
    </source>
</evidence>
<reference evidence="1 2" key="1">
    <citation type="submission" date="2021-08" db="EMBL/GenBank/DDBJ databases">
        <title>Draft Genome Sequence of Phanerochaete sordida strain YK-624.</title>
        <authorList>
            <person name="Mori T."/>
            <person name="Dohra H."/>
            <person name="Suzuki T."/>
            <person name="Kawagishi H."/>
            <person name="Hirai H."/>
        </authorList>
    </citation>
    <scope>NUCLEOTIDE SEQUENCE [LARGE SCALE GENOMIC DNA]</scope>
    <source>
        <strain evidence="1 2">YK-624</strain>
    </source>
</reference>
<proteinExistence type="predicted"/>
<gene>
    <name evidence="1" type="ORF">PsYK624_117300</name>
</gene>
<name>A0A9P3LID2_9APHY</name>
<dbReference type="Proteomes" id="UP000703269">
    <property type="component" value="Unassembled WGS sequence"/>
</dbReference>
<organism evidence="1 2">
    <name type="scientific">Phanerochaete sordida</name>
    <dbReference type="NCBI Taxonomy" id="48140"/>
    <lineage>
        <taxon>Eukaryota</taxon>
        <taxon>Fungi</taxon>
        <taxon>Dikarya</taxon>
        <taxon>Basidiomycota</taxon>
        <taxon>Agaricomycotina</taxon>
        <taxon>Agaricomycetes</taxon>
        <taxon>Polyporales</taxon>
        <taxon>Phanerochaetaceae</taxon>
        <taxon>Phanerochaete</taxon>
    </lineage>
</organism>
<accession>A0A9P3LID2</accession>
<protein>
    <submittedName>
        <fullName evidence="1">Uncharacterized protein</fullName>
    </submittedName>
</protein>
<keyword evidence="2" id="KW-1185">Reference proteome</keyword>
<evidence type="ECO:0000313" key="2">
    <source>
        <dbReference type="Proteomes" id="UP000703269"/>
    </source>
</evidence>
<dbReference type="EMBL" id="BPQB01000050">
    <property type="protein sequence ID" value="GJE95544.1"/>
    <property type="molecule type" value="Genomic_DNA"/>
</dbReference>
<sequence>MVVWRRRSRQARLNRMPGNFHVALYFHFGQAPASALWRFRQAPTLCSAPPRRLCPRHIPLLGSLTTNQVSWEICDILLCDMGWVYAPQRRVSAPRPCSYTFPASVVRHAAPLAIQRRQLVLRGACAYQ</sequence>
<dbReference type="AlphaFoldDB" id="A0A9P3LID2"/>